<feature type="transmembrane region" description="Helical" evidence="7">
    <location>
        <begin position="280"/>
        <end position="303"/>
    </location>
</feature>
<dbReference type="GO" id="GO:0022857">
    <property type="term" value="F:transmembrane transporter activity"/>
    <property type="evidence" value="ECO:0007669"/>
    <property type="project" value="TreeGrafter"/>
</dbReference>
<feature type="domain" description="MacB-like periplasmic core" evidence="9">
    <location>
        <begin position="487"/>
        <end position="656"/>
    </location>
</feature>
<feature type="transmembrane region" description="Helical" evidence="7">
    <location>
        <begin position="778"/>
        <end position="799"/>
    </location>
</feature>
<evidence type="ECO:0000256" key="2">
    <source>
        <dbReference type="ARBA" id="ARBA00022475"/>
    </source>
</evidence>
<feature type="transmembrane region" description="Helical" evidence="7">
    <location>
        <begin position="376"/>
        <end position="397"/>
    </location>
</feature>
<dbReference type="InterPro" id="IPR017800">
    <property type="entry name" value="ADOP"/>
</dbReference>
<evidence type="ECO:0000256" key="3">
    <source>
        <dbReference type="ARBA" id="ARBA00022692"/>
    </source>
</evidence>
<dbReference type="Pfam" id="PF12704">
    <property type="entry name" value="MacB_PCD"/>
    <property type="match status" value="2"/>
</dbReference>
<evidence type="ECO:0000313" key="11">
    <source>
        <dbReference type="Proteomes" id="UP000238701"/>
    </source>
</evidence>
<sequence>MNAITQDLRYALRQLRKNPGFTGVAVLTLALGIGANTAIFSVVDAVLLRPLPFRNPRGLVAVKTTEPGRRDDIGVSYPAFLDWRSQNHVFEGLSAFREDDFTLTGRGDPIYVTGAVVSANTFSVLGVAPVLGRDLIPEEDKPGSTGLPIILSHSFWQDRFGSDPNILGQGLTLSGQLFTVAGVMPPGFQFPVQRTPVEFWTTIALDAQSSNGAPPMTSQRGVSYLDVIARLKPQVTLRQAQTEMVEIQDVLNKQYPDNRPKGIAIVPEIDDVVGDVRSGLFILFGAVGMVLLIACANLSNLLLARATERNREIGLRTALGATRWAVVRQLLTESVLLAAAGAAAGLVFAVWAIKLLTRLAPGELPRVTESGLNLQVLAFTAAIAVLTSLLFGLIPALHATRMELATSLNEGGRSGTETRGRRRLKDAFVVIETALAVVLLAGAGLLLRSLLGLGRVDPGFAKDHVITFGLDLPGRYGHLQRVQFYRQLLAQIRTLPGVRSASAVFPLPLSADEVKTSFDVEGQPVKESERPVTTLHLIDDEYFRALGIPLLRGREFDPRDDAPDATAVVLISQSMAKQAFPGEDPIGRRIRPNISSGEPEAPMRVVVGVVGDVKAEGLAAPSIPESYVPYAQLPFAPMSVVVRTEVDPQSMVPTLAKQVQSLDKDLPLLHIKTLDECVSDSIADTRFETILLGTFGVLAFVLTAVGIYGVISYTVLQRTREMGIRLALGAERDTILRMVVKNGTLLACAGTLIGLAAAFLLTRLMASLLFGVGPTDPLTFFCVPIALITVATLASYVPARRAAKVDPMVALRYE</sequence>
<organism evidence="10 11">
    <name type="scientific">Candidatus Sulfotelmatobacter kueseliae</name>
    <dbReference type="NCBI Taxonomy" id="2042962"/>
    <lineage>
        <taxon>Bacteria</taxon>
        <taxon>Pseudomonadati</taxon>
        <taxon>Acidobacteriota</taxon>
        <taxon>Terriglobia</taxon>
        <taxon>Terriglobales</taxon>
        <taxon>Candidatus Korobacteraceae</taxon>
        <taxon>Candidatus Sulfotelmatobacter</taxon>
    </lineage>
</organism>
<evidence type="ECO:0000256" key="4">
    <source>
        <dbReference type="ARBA" id="ARBA00022989"/>
    </source>
</evidence>
<evidence type="ECO:0000313" key="10">
    <source>
        <dbReference type="EMBL" id="SPF41756.1"/>
    </source>
</evidence>
<dbReference type="EMBL" id="OMOD01000131">
    <property type="protein sequence ID" value="SPF41756.1"/>
    <property type="molecule type" value="Genomic_DNA"/>
</dbReference>
<dbReference type="AlphaFoldDB" id="A0A2U3KQ06"/>
<reference evidence="11" key="1">
    <citation type="submission" date="2018-02" db="EMBL/GenBank/DDBJ databases">
        <authorList>
            <person name="Hausmann B."/>
        </authorList>
    </citation>
    <scope>NUCLEOTIDE SEQUENCE [LARGE SCALE GENOMIC DNA]</scope>
    <source>
        <strain evidence="11">Peat soil MAG SbA1</strain>
    </source>
</reference>
<dbReference type="InterPro" id="IPR025857">
    <property type="entry name" value="MacB_PCD"/>
</dbReference>
<feature type="transmembrane region" description="Helical" evidence="7">
    <location>
        <begin position="427"/>
        <end position="447"/>
    </location>
</feature>
<evidence type="ECO:0000256" key="6">
    <source>
        <dbReference type="ARBA" id="ARBA00038076"/>
    </source>
</evidence>
<evidence type="ECO:0000256" key="1">
    <source>
        <dbReference type="ARBA" id="ARBA00004651"/>
    </source>
</evidence>
<comment type="similarity">
    <text evidence="6">Belongs to the ABC-4 integral membrane protein family.</text>
</comment>
<dbReference type="InterPro" id="IPR050250">
    <property type="entry name" value="Macrolide_Exporter_MacB"/>
</dbReference>
<feature type="domain" description="ABC3 transporter permease C-terminal" evidence="8">
    <location>
        <begin position="694"/>
        <end position="807"/>
    </location>
</feature>
<keyword evidence="3 7" id="KW-0812">Transmembrane</keyword>
<keyword evidence="4 7" id="KW-1133">Transmembrane helix</keyword>
<feature type="transmembrane region" description="Helical" evidence="7">
    <location>
        <begin position="335"/>
        <end position="356"/>
    </location>
</feature>
<keyword evidence="5 7" id="KW-0472">Membrane</keyword>
<feature type="transmembrane region" description="Helical" evidence="7">
    <location>
        <begin position="690"/>
        <end position="716"/>
    </location>
</feature>
<keyword evidence="2" id="KW-1003">Cell membrane</keyword>
<dbReference type="PANTHER" id="PTHR30572:SF4">
    <property type="entry name" value="ABC TRANSPORTER PERMEASE YTRF"/>
    <property type="match status" value="1"/>
</dbReference>
<dbReference type="InterPro" id="IPR003838">
    <property type="entry name" value="ABC3_permease_C"/>
</dbReference>
<comment type="subcellular location">
    <subcellularLocation>
        <location evidence="1">Cell membrane</location>
        <topology evidence="1">Multi-pass membrane protein</topology>
    </subcellularLocation>
</comment>
<feature type="transmembrane region" description="Helical" evidence="7">
    <location>
        <begin position="745"/>
        <end position="766"/>
    </location>
</feature>
<accession>A0A2U3KQ06</accession>
<feature type="domain" description="ABC3 transporter permease C-terminal" evidence="8">
    <location>
        <begin position="286"/>
        <end position="403"/>
    </location>
</feature>
<feature type="transmembrane region" description="Helical" evidence="7">
    <location>
        <begin position="21"/>
        <end position="43"/>
    </location>
</feature>
<gene>
    <name evidence="10" type="ORF">SBA1_380010</name>
</gene>
<evidence type="ECO:0000259" key="8">
    <source>
        <dbReference type="Pfam" id="PF02687"/>
    </source>
</evidence>
<dbReference type="OrthoDB" id="127329at2"/>
<dbReference type="Pfam" id="PF02687">
    <property type="entry name" value="FtsX"/>
    <property type="match status" value="2"/>
</dbReference>
<evidence type="ECO:0000259" key="9">
    <source>
        <dbReference type="Pfam" id="PF12704"/>
    </source>
</evidence>
<dbReference type="GO" id="GO:0005886">
    <property type="term" value="C:plasma membrane"/>
    <property type="evidence" value="ECO:0007669"/>
    <property type="project" value="UniProtKB-SubCell"/>
</dbReference>
<dbReference type="Proteomes" id="UP000238701">
    <property type="component" value="Unassembled WGS sequence"/>
</dbReference>
<dbReference type="PANTHER" id="PTHR30572">
    <property type="entry name" value="MEMBRANE COMPONENT OF TRANSPORTER-RELATED"/>
    <property type="match status" value="1"/>
</dbReference>
<evidence type="ECO:0000256" key="7">
    <source>
        <dbReference type="SAM" id="Phobius"/>
    </source>
</evidence>
<protein>
    <submittedName>
        <fullName evidence="10">ABC efflux pump, inner membrane subunit</fullName>
    </submittedName>
</protein>
<evidence type="ECO:0000256" key="5">
    <source>
        <dbReference type="ARBA" id="ARBA00023136"/>
    </source>
</evidence>
<proteinExistence type="inferred from homology"/>
<dbReference type="NCBIfam" id="TIGR03434">
    <property type="entry name" value="ADOP"/>
    <property type="match status" value="1"/>
</dbReference>
<feature type="domain" description="MacB-like periplasmic core" evidence="9">
    <location>
        <begin position="22"/>
        <end position="246"/>
    </location>
</feature>
<name>A0A2U3KQ06_9BACT</name>